<dbReference type="AlphaFoldDB" id="A0A4R6C3A0"/>
<feature type="region of interest" description="Disordered" evidence="1">
    <location>
        <begin position="224"/>
        <end position="247"/>
    </location>
</feature>
<evidence type="ECO:0000256" key="1">
    <source>
        <dbReference type="SAM" id="MobiDB-lite"/>
    </source>
</evidence>
<evidence type="ECO:0000259" key="2">
    <source>
        <dbReference type="Pfam" id="PF09524"/>
    </source>
</evidence>
<dbReference type="NCBIfam" id="TIGR02220">
    <property type="entry name" value="phg_TIGR02220"/>
    <property type="match status" value="1"/>
</dbReference>
<comment type="caution">
    <text evidence="3">The sequence shown here is derived from an EMBL/GenBank/DDBJ whole genome shotgun (WGS) entry which is preliminary data.</text>
</comment>
<dbReference type="OrthoDB" id="3199595at2"/>
<sequence>MSPLHLKVWLYILMKARHEADETKGFERGECLISIPEIQEVCSYKVGYRTEKPTKHQIDNILRWLRKTSEATNEYDVNTPMITTTKTTRGMVVKVHNYNVYQDPKNYEYDKESDNENTTNTKRLRQQPDTIHKNVKELKNDKEIKDIIEYLNSQTSKSFRHNTKKTQSLINARLNEGYSVDDFRTVIDNKTSQWLNDPSNNKYLRPETLFGNKFESYLNERLVPSTNQSSDNETFNITDLLSEEDDR</sequence>
<keyword evidence="4" id="KW-1185">Reference proteome</keyword>
<evidence type="ECO:0000313" key="3">
    <source>
        <dbReference type="EMBL" id="TDM15860.1"/>
    </source>
</evidence>
<name>A0A4R6C3A0_9STAP</name>
<protein>
    <recommendedName>
        <fullName evidence="2">Phage conserved hypothetical protein C-terminal domain-containing protein</fullName>
    </recommendedName>
</protein>
<accession>A0A4R6C3A0</accession>
<organism evidence="3 4">
    <name type="scientific">Macrococcus bovicus</name>
    <dbReference type="NCBI Taxonomy" id="69968"/>
    <lineage>
        <taxon>Bacteria</taxon>
        <taxon>Bacillati</taxon>
        <taxon>Bacillota</taxon>
        <taxon>Bacilli</taxon>
        <taxon>Bacillales</taxon>
        <taxon>Staphylococcaceae</taxon>
        <taxon>Macrococcus</taxon>
    </lineage>
</organism>
<dbReference type="Proteomes" id="UP000294843">
    <property type="component" value="Unassembled WGS sequence"/>
</dbReference>
<proteinExistence type="predicted"/>
<feature type="domain" description="Phage conserved hypothetical protein C-terminal" evidence="2">
    <location>
        <begin position="147"/>
        <end position="219"/>
    </location>
</feature>
<reference evidence="3 4" key="1">
    <citation type="submission" date="2019-01" db="EMBL/GenBank/DDBJ databases">
        <title>Draft genome sequences of the type strains of six Macrococcus species.</title>
        <authorList>
            <person name="Mazhar S."/>
            <person name="Altermann E."/>
            <person name="Hill C."/>
            <person name="Mcauliffe O."/>
        </authorList>
    </citation>
    <scope>NUCLEOTIDE SEQUENCE [LARGE SCALE GENOMIC DNA]</scope>
    <source>
        <strain evidence="3 4">ATCC 51825</strain>
    </source>
</reference>
<gene>
    <name evidence="3" type="ORF">ERX55_01530</name>
</gene>
<dbReference type="EMBL" id="SCWF01000001">
    <property type="protein sequence ID" value="TDM15860.1"/>
    <property type="molecule type" value="Genomic_DNA"/>
</dbReference>
<dbReference type="Pfam" id="PF09524">
    <property type="entry name" value="Phg_2220_C"/>
    <property type="match status" value="1"/>
</dbReference>
<dbReference type="InterPro" id="IPR011741">
    <property type="entry name" value="Phg_2220_C"/>
</dbReference>
<evidence type="ECO:0000313" key="4">
    <source>
        <dbReference type="Proteomes" id="UP000294843"/>
    </source>
</evidence>
<feature type="compositionally biased region" description="Polar residues" evidence="1">
    <location>
        <begin position="224"/>
        <end position="239"/>
    </location>
</feature>